<sequence length="237" mass="27395">MQQQLSGNPLFDPRIQKAKQANHQLFAIPEAWINVGNIERALAQGEIKHDFFMSKVQQEKYPQALSANYTKAAVLVPIIQKNHQLELLLTQRSLLLEKHRGQISFPGGKQDIEDKNLEETALRETFEEIGITASHIHVMGQLPSVITGTGFSVMPFVAIVDERYTLSINREEVEMVFSVPLHFLLNPDNHYIHEVEIGHNLQRHYFSMTWQNHFIWGITAMIIRQFYLQCEMLYRSA</sequence>
<dbReference type="Gene3D" id="3.90.79.10">
    <property type="entry name" value="Nucleoside Triphosphate Pyrophosphohydrolase"/>
    <property type="match status" value="1"/>
</dbReference>
<name>A0A6L9Y4M7_9BURK</name>
<dbReference type="InterPro" id="IPR015797">
    <property type="entry name" value="NUDIX_hydrolase-like_dom_sf"/>
</dbReference>
<evidence type="ECO:0000259" key="7">
    <source>
        <dbReference type="PROSITE" id="PS51462"/>
    </source>
</evidence>
<gene>
    <name evidence="8" type="ORF">F9B74_02490</name>
</gene>
<dbReference type="SUPFAM" id="SSF55811">
    <property type="entry name" value="Nudix"/>
    <property type="match status" value="1"/>
</dbReference>
<evidence type="ECO:0000256" key="5">
    <source>
        <dbReference type="ARBA" id="ARBA00022842"/>
    </source>
</evidence>
<comment type="cofactor">
    <cofactor evidence="2">
        <name>Mg(2+)</name>
        <dbReference type="ChEBI" id="CHEBI:18420"/>
    </cofactor>
</comment>
<dbReference type="Proteomes" id="UP000477651">
    <property type="component" value="Unassembled WGS sequence"/>
</dbReference>
<dbReference type="EMBL" id="JAAGYR010000003">
    <property type="protein sequence ID" value="NEN75196.1"/>
    <property type="molecule type" value="Genomic_DNA"/>
</dbReference>
<evidence type="ECO:0000256" key="2">
    <source>
        <dbReference type="ARBA" id="ARBA00001946"/>
    </source>
</evidence>
<feature type="domain" description="Nudix hydrolase" evidence="7">
    <location>
        <begin position="69"/>
        <end position="201"/>
    </location>
</feature>
<dbReference type="PANTHER" id="PTHR12992">
    <property type="entry name" value="NUDIX HYDROLASE"/>
    <property type="match status" value="1"/>
</dbReference>
<comment type="caution">
    <text evidence="8">The sequence shown here is derived from an EMBL/GenBank/DDBJ whole genome shotgun (WGS) entry which is preliminary data.</text>
</comment>
<keyword evidence="3" id="KW-0479">Metal-binding</keyword>
<dbReference type="AlphaFoldDB" id="A0A6L9Y4M7"/>
<dbReference type="RefSeq" id="WP_163763915.1">
    <property type="nucleotide sequence ID" value="NZ_JAAGYR010000003.1"/>
</dbReference>
<dbReference type="PROSITE" id="PS51462">
    <property type="entry name" value="NUDIX"/>
    <property type="match status" value="1"/>
</dbReference>
<dbReference type="CDD" id="cd03426">
    <property type="entry name" value="NUDIX_CoAse_Nudt7"/>
    <property type="match status" value="1"/>
</dbReference>
<proteinExistence type="predicted"/>
<dbReference type="Pfam" id="PF00293">
    <property type="entry name" value="NUDIX"/>
    <property type="match status" value="1"/>
</dbReference>
<protein>
    <submittedName>
        <fullName evidence="8">CoA pyrophosphatase</fullName>
    </submittedName>
</protein>
<accession>A0A6L9Y4M7</accession>
<evidence type="ECO:0000256" key="1">
    <source>
        <dbReference type="ARBA" id="ARBA00001936"/>
    </source>
</evidence>
<keyword evidence="6" id="KW-0464">Manganese</keyword>
<evidence type="ECO:0000256" key="6">
    <source>
        <dbReference type="ARBA" id="ARBA00023211"/>
    </source>
</evidence>
<evidence type="ECO:0000256" key="3">
    <source>
        <dbReference type="ARBA" id="ARBA00022723"/>
    </source>
</evidence>
<dbReference type="InterPro" id="IPR045121">
    <property type="entry name" value="CoAse"/>
</dbReference>
<dbReference type="GO" id="GO:0010945">
    <property type="term" value="F:coenzyme A diphosphatase activity"/>
    <property type="evidence" value="ECO:0007669"/>
    <property type="project" value="InterPro"/>
</dbReference>
<reference evidence="8 9" key="1">
    <citation type="submission" date="2020-02" db="EMBL/GenBank/DDBJ databases">
        <title>Pelistega sp. NLN82 were isolated from wild rodents of the Hainan Island.</title>
        <authorList>
            <person name="Niu N."/>
            <person name="Zhou J."/>
        </authorList>
    </citation>
    <scope>NUCLEOTIDE SEQUENCE [LARGE SCALE GENOMIC DNA]</scope>
    <source>
        <strain evidence="8 9">NLN82</strain>
    </source>
</reference>
<dbReference type="NCBIfam" id="NF007980">
    <property type="entry name" value="PRK10707.1"/>
    <property type="match status" value="1"/>
</dbReference>
<keyword evidence="9" id="KW-1185">Reference proteome</keyword>
<dbReference type="GO" id="GO:0046872">
    <property type="term" value="F:metal ion binding"/>
    <property type="evidence" value="ECO:0007669"/>
    <property type="project" value="UniProtKB-KW"/>
</dbReference>
<evidence type="ECO:0000313" key="8">
    <source>
        <dbReference type="EMBL" id="NEN75196.1"/>
    </source>
</evidence>
<keyword evidence="5" id="KW-0460">Magnesium</keyword>
<keyword evidence="4" id="KW-0378">Hydrolase</keyword>
<comment type="cofactor">
    <cofactor evidence="1">
        <name>Mn(2+)</name>
        <dbReference type="ChEBI" id="CHEBI:29035"/>
    </cofactor>
</comment>
<dbReference type="InterPro" id="IPR000086">
    <property type="entry name" value="NUDIX_hydrolase_dom"/>
</dbReference>
<dbReference type="PANTHER" id="PTHR12992:SF11">
    <property type="entry name" value="MITOCHONDRIAL COENZYME A DIPHOSPHATASE NUDT8"/>
    <property type="match status" value="1"/>
</dbReference>
<evidence type="ECO:0000256" key="4">
    <source>
        <dbReference type="ARBA" id="ARBA00022801"/>
    </source>
</evidence>
<evidence type="ECO:0000313" key="9">
    <source>
        <dbReference type="Proteomes" id="UP000477651"/>
    </source>
</evidence>
<organism evidence="8 9">
    <name type="scientific">Pelistega ratti</name>
    <dbReference type="NCBI Taxonomy" id="2652177"/>
    <lineage>
        <taxon>Bacteria</taxon>
        <taxon>Pseudomonadati</taxon>
        <taxon>Pseudomonadota</taxon>
        <taxon>Betaproteobacteria</taxon>
        <taxon>Burkholderiales</taxon>
        <taxon>Alcaligenaceae</taxon>
        <taxon>Pelistega</taxon>
    </lineage>
</organism>